<evidence type="ECO:0000313" key="1">
    <source>
        <dbReference type="EMBL" id="KYC54239.1"/>
    </source>
</evidence>
<evidence type="ECO:0000313" key="2">
    <source>
        <dbReference type="Proteomes" id="UP000075578"/>
    </source>
</evidence>
<name>A0A150JAH6_9EURY</name>
<reference evidence="1 2" key="1">
    <citation type="journal article" date="2016" name="ISME J.">
        <title>Chasing the elusive Euryarchaeota class WSA2: genomes reveal a uniquely fastidious methyl-reducing methanogen.</title>
        <authorList>
            <person name="Nobu M.K."/>
            <person name="Narihiro T."/>
            <person name="Kuroda K."/>
            <person name="Mei R."/>
            <person name="Liu W.T."/>
        </authorList>
    </citation>
    <scope>NUCLEOTIDE SEQUENCE [LARGE SCALE GENOMIC DNA]</scope>
    <source>
        <strain evidence="1">U1lsi0528_Bin089</strain>
    </source>
</reference>
<proteinExistence type="predicted"/>
<sequence>MDSISNYSSSSKKTSEKKNIKEFLLSNLKKSSEEFDYIDKDADIPKDKDINEKIFAISKNCHEILERSIKALNEPLEEEKLRDIEDCAMGISELRSWIETSKKNKTISLEIDYIADYTERLKEMVDKMKFIDSIDNNSHDNFMMHIRKRREKE</sequence>
<accession>A0A150JAH6</accession>
<dbReference type="AlphaFoldDB" id="A0A150JAH6"/>
<organism evidence="1 2">
    <name type="scientific">Candidatus Methanofastidiosum methylothiophilum</name>
    <dbReference type="NCBI Taxonomy" id="1705564"/>
    <lineage>
        <taxon>Archaea</taxon>
        <taxon>Methanobacteriati</taxon>
        <taxon>Methanobacteriota</taxon>
        <taxon>Stenosarchaea group</taxon>
        <taxon>Candidatus Methanofastidiosia</taxon>
        <taxon>Candidatus Methanofastidiosales</taxon>
        <taxon>Candidatus Methanofastidiosaceae</taxon>
        <taxon>Candidatus Methanofastidiosum</taxon>
    </lineage>
</organism>
<dbReference type="Proteomes" id="UP000075578">
    <property type="component" value="Unassembled WGS sequence"/>
</dbReference>
<comment type="caution">
    <text evidence="1">The sequence shown here is derived from an EMBL/GenBank/DDBJ whole genome shotgun (WGS) entry which is preliminary data.</text>
</comment>
<protein>
    <submittedName>
        <fullName evidence="1">Uncharacterized protein</fullName>
    </submittedName>
</protein>
<dbReference type="EMBL" id="LNGD01000003">
    <property type="protein sequence ID" value="KYC54239.1"/>
    <property type="molecule type" value="Genomic_DNA"/>
</dbReference>
<gene>
    <name evidence="1" type="ORF">AMQ74_00107</name>
</gene>